<organism evidence="3 4">
    <name type="scientific">Lacticaseibacillus paracasei (strain ATCC 334 / BCRC 17002 / CCUG 31169 / CIP 107868 / KCTC 3260 / NRRL B-441)</name>
    <name type="common">Lactobacillus paracasei</name>
    <dbReference type="NCBI Taxonomy" id="321967"/>
    <lineage>
        <taxon>Bacteria</taxon>
        <taxon>Bacillati</taxon>
        <taxon>Bacillota</taxon>
        <taxon>Bacilli</taxon>
        <taxon>Lactobacillales</taxon>
        <taxon>Lactobacillaceae</taxon>
        <taxon>Lacticaseibacillus</taxon>
    </lineage>
</organism>
<proteinExistence type="predicted"/>
<dbReference type="AlphaFoldDB" id="Q037A7"/>
<evidence type="ECO:0000259" key="1">
    <source>
        <dbReference type="SMART" id="SM00382"/>
    </source>
</evidence>
<feature type="domain" description="AAA+ ATPase" evidence="1">
    <location>
        <begin position="11"/>
        <end position="184"/>
    </location>
</feature>
<dbReference type="InterPro" id="IPR003593">
    <property type="entry name" value="AAA+_ATPase"/>
</dbReference>
<sequence>MKIKKAERSKIKVPIMLMGASGAGKTLSALLIAKGIVESMFPDMVEAQQWEKVGMIETEHNRSSLYVNTEHDGATIGQFLQIELEPPFTADRYEEAFKLFKDNHVEVIIVDSLSSVWSGEGGILDKVNQFGGSIGDWKKVSPDQKKVLHMLTDSDVHVIATVRSKQGVEVTRSDTGKVQVEKVGLKPDQKDGLEYEFAITFQIYQNHIAQAMKDNSSIFDTAIQLDRNVGHKIYAWAEQGVDINVQRKVKAQAAFLKLVSDRPDLAEAAEQLKNQIGKKDLSEWTFDELKNGYKHLMAWSKKEKQEA</sequence>
<gene>
    <name evidence="3" type="ordered locus">LSEI_1957</name>
    <name evidence="2" type="ORF">Lcas053</name>
</gene>
<dbReference type="HOGENOM" id="CLU_064891_2_1_9"/>
<reference evidence="2" key="1">
    <citation type="journal article" date="2006" name="Appl. Environ. Microbiol.">
        <title>Comparative genomics and transcriptional analysis of prophages identified in the genomes of Lactobacillus gasseri, Lactobacillus salivarius, and Lactobacillus casei.</title>
        <authorList>
            <person name="Ventura M."/>
            <person name="Canchaya C."/>
            <person name="Bernini V."/>
            <person name="Altermann E."/>
            <person name="Barrangou R."/>
            <person name="McGrath S."/>
            <person name="Claesson M.J."/>
            <person name="Li Y."/>
            <person name="Leahy S."/>
            <person name="Walker C.D."/>
            <person name="Zink R."/>
            <person name="Neviani E."/>
            <person name="Steele J."/>
            <person name="Broadbent J."/>
            <person name="Klaenhammer T.R."/>
            <person name="Fitzgerald G.F."/>
            <person name="O'Toole P.W."/>
            <person name="van Sinderen D."/>
        </authorList>
    </citation>
    <scope>NUCLEOTIDE SEQUENCE</scope>
    <source>
        <strain evidence="2">ATCC 334</strain>
    </source>
</reference>
<dbReference type="Proteomes" id="UP000001651">
    <property type="component" value="Chromosome"/>
</dbReference>
<reference evidence="2" key="3">
    <citation type="submission" date="2006-02" db="EMBL/GenBank/DDBJ databases">
        <authorList>
            <person name="Broadbent J.R."/>
            <person name="Steele J.L."/>
            <person name="Ventura M."/>
        </authorList>
    </citation>
    <scope>NUCLEOTIDE SEQUENCE</scope>
    <source>
        <strain evidence="2">ATCC 334</strain>
    </source>
</reference>
<keyword evidence="4" id="KW-1185">Reference proteome</keyword>
<evidence type="ECO:0000313" key="4">
    <source>
        <dbReference type="Proteomes" id="UP000001651"/>
    </source>
</evidence>
<dbReference type="RefSeq" id="WP_011674676.1">
    <property type="nucleotide sequence ID" value="NC_008526.1"/>
</dbReference>
<evidence type="ECO:0000313" key="3">
    <source>
        <dbReference type="EMBL" id="ABJ70715.1"/>
    </source>
</evidence>
<name>Q037A7_LACP3</name>
<dbReference type="PaxDb" id="321967-LSEI_1957"/>
<accession>Q037A7</accession>
<dbReference type="SMART" id="SM00382">
    <property type="entry name" value="AAA"/>
    <property type="match status" value="1"/>
</dbReference>
<evidence type="ECO:0000313" key="2">
    <source>
        <dbReference type="EMBL" id="ABD83407.1"/>
    </source>
</evidence>
<dbReference type="SUPFAM" id="SSF52540">
    <property type="entry name" value="P-loop containing nucleoside triphosphate hydrolases"/>
    <property type="match status" value="1"/>
</dbReference>
<dbReference type="Gene3D" id="3.40.50.300">
    <property type="entry name" value="P-loop containing nucleotide triphosphate hydrolases"/>
    <property type="match status" value="1"/>
</dbReference>
<dbReference type="STRING" id="321967.LSEI_1957"/>
<dbReference type="PATRIC" id="fig|321967.11.peg.1927"/>
<protein>
    <submittedName>
        <fullName evidence="2">Phage protein</fullName>
    </submittedName>
</protein>
<dbReference type="EMBL" id="DQ411856">
    <property type="protein sequence ID" value="ABD83407.1"/>
    <property type="molecule type" value="Genomic_DNA"/>
</dbReference>
<dbReference type="Pfam" id="PF13479">
    <property type="entry name" value="AAA_24"/>
    <property type="match status" value="1"/>
</dbReference>
<dbReference type="EMBL" id="CP000423">
    <property type="protein sequence ID" value="ABJ70715.1"/>
    <property type="molecule type" value="Genomic_DNA"/>
</dbReference>
<dbReference type="InterPro" id="IPR027417">
    <property type="entry name" value="P-loop_NTPase"/>
</dbReference>
<reference evidence="3 4" key="2">
    <citation type="journal article" date="2006" name="Proc. Natl. Acad. Sci. U.S.A.">
        <title>Comparative genomics of the lactic acid bacteria.</title>
        <authorList>
            <person name="Makarova K."/>
            <person name="Slesarev A."/>
            <person name="Wolf Y."/>
            <person name="Sorokin A."/>
            <person name="Mirkin B."/>
            <person name="Koonin E."/>
            <person name="Pavlov A."/>
            <person name="Pavlova N."/>
            <person name="Karamychev V."/>
            <person name="Polouchine N."/>
            <person name="Shakhova V."/>
            <person name="Grigoriev I."/>
            <person name="Lou Y."/>
            <person name="Rohksar D."/>
            <person name="Lucas S."/>
            <person name="Huang K."/>
            <person name="Goodstein D.M."/>
            <person name="Hawkins T."/>
            <person name="Plengvidhya V."/>
            <person name="Welker D."/>
            <person name="Hughes J."/>
            <person name="Goh Y."/>
            <person name="Benson A."/>
            <person name="Baldwin K."/>
            <person name="Lee J.H."/>
            <person name="Diaz-Muniz I."/>
            <person name="Dosti B."/>
            <person name="Smeianov V."/>
            <person name="Wechter W."/>
            <person name="Barabote R."/>
            <person name="Lorca G."/>
            <person name="Altermann E."/>
            <person name="Barrangou R."/>
            <person name="Ganesan B."/>
            <person name="Xie Y."/>
            <person name="Rawsthorne H."/>
            <person name="Tamir D."/>
            <person name="Parker C."/>
            <person name="Breidt F."/>
            <person name="Broadbent J."/>
            <person name="Hutkins R."/>
            <person name="O'Sullivan D."/>
            <person name="Steele J."/>
            <person name="Unlu G."/>
            <person name="Saier M."/>
            <person name="Klaenhammer T."/>
            <person name="Richardson P."/>
            <person name="Kozyavkin S."/>
            <person name="Weimer B."/>
            <person name="Mills D."/>
        </authorList>
    </citation>
    <scope>NUCLEOTIDE SEQUENCE [LARGE SCALE GENOMIC DNA]</scope>
    <source>
        <strain evidence="3">ATCC 334</strain>
        <strain evidence="4">ATCC 334 / BCRC 17002 / CCUG 31169 / CIP 107868 / KCTC 3260 / NRRL B-441</strain>
    </source>
</reference>
<dbReference type="KEGG" id="lca:LSEI_1957"/>